<evidence type="ECO:0000256" key="5">
    <source>
        <dbReference type="ARBA" id="ARBA00022989"/>
    </source>
</evidence>
<keyword evidence="6 7" id="KW-0472">Membrane</keyword>
<comment type="caution">
    <text evidence="9">The sequence shown here is derived from an EMBL/GenBank/DDBJ whole genome shotgun (WGS) entry which is preliminary data.</text>
</comment>
<dbReference type="SUPFAM" id="SSF161098">
    <property type="entry name" value="MetI-like"/>
    <property type="match status" value="1"/>
</dbReference>
<dbReference type="Proteomes" id="UP000003527">
    <property type="component" value="Unassembled WGS sequence"/>
</dbReference>
<dbReference type="PROSITE" id="PS50928">
    <property type="entry name" value="ABC_TM1"/>
    <property type="match status" value="1"/>
</dbReference>
<dbReference type="Gene3D" id="1.10.3720.10">
    <property type="entry name" value="MetI-like"/>
    <property type="match status" value="1"/>
</dbReference>
<dbReference type="PATRIC" id="fig|796944.3.peg.605"/>
<feature type="transmembrane region" description="Helical" evidence="7">
    <location>
        <begin position="105"/>
        <end position="126"/>
    </location>
</feature>
<accession>G9WSM0</accession>
<dbReference type="InterPro" id="IPR000515">
    <property type="entry name" value="MetI-like"/>
</dbReference>
<dbReference type="Pfam" id="PF00528">
    <property type="entry name" value="BPD_transp_1"/>
    <property type="match status" value="1"/>
</dbReference>
<dbReference type="InterPro" id="IPR035906">
    <property type="entry name" value="MetI-like_sf"/>
</dbReference>
<keyword evidence="3" id="KW-1003">Cell membrane</keyword>
<dbReference type="EMBL" id="AFZD01000006">
    <property type="protein sequence ID" value="EHL13607.1"/>
    <property type="molecule type" value="Genomic_DNA"/>
</dbReference>
<name>G9WSM0_9FIRM</name>
<evidence type="ECO:0000256" key="7">
    <source>
        <dbReference type="RuleBase" id="RU363032"/>
    </source>
</evidence>
<feature type="transmembrane region" description="Helical" evidence="7">
    <location>
        <begin position="239"/>
        <end position="258"/>
    </location>
</feature>
<organism evidence="9 10">
    <name type="scientific">Oribacterium asaccharolyticum ACB7</name>
    <dbReference type="NCBI Taxonomy" id="796944"/>
    <lineage>
        <taxon>Bacteria</taxon>
        <taxon>Bacillati</taxon>
        <taxon>Bacillota</taxon>
        <taxon>Clostridia</taxon>
        <taxon>Lachnospirales</taxon>
        <taxon>Lachnospiraceae</taxon>
        <taxon>Oribacterium</taxon>
    </lineage>
</organism>
<gene>
    <name evidence="9" type="ORF">HMPREF9624_02086</name>
</gene>
<evidence type="ECO:0000256" key="4">
    <source>
        <dbReference type="ARBA" id="ARBA00022692"/>
    </source>
</evidence>
<evidence type="ECO:0000256" key="2">
    <source>
        <dbReference type="ARBA" id="ARBA00022448"/>
    </source>
</evidence>
<evidence type="ECO:0000256" key="3">
    <source>
        <dbReference type="ARBA" id="ARBA00022475"/>
    </source>
</evidence>
<evidence type="ECO:0000256" key="1">
    <source>
        <dbReference type="ARBA" id="ARBA00004651"/>
    </source>
</evidence>
<dbReference type="GO" id="GO:0005886">
    <property type="term" value="C:plasma membrane"/>
    <property type="evidence" value="ECO:0007669"/>
    <property type="project" value="UniProtKB-SubCell"/>
</dbReference>
<keyword evidence="10" id="KW-1185">Reference proteome</keyword>
<dbReference type="RefSeq" id="WP_009537742.1">
    <property type="nucleotide sequence ID" value="NZ_JH414506.1"/>
</dbReference>
<feature type="transmembrane region" description="Helical" evidence="7">
    <location>
        <begin position="74"/>
        <end position="96"/>
    </location>
</feature>
<evidence type="ECO:0000313" key="10">
    <source>
        <dbReference type="Proteomes" id="UP000003527"/>
    </source>
</evidence>
<dbReference type="GO" id="GO:0055085">
    <property type="term" value="P:transmembrane transport"/>
    <property type="evidence" value="ECO:0007669"/>
    <property type="project" value="InterPro"/>
</dbReference>
<keyword evidence="2 7" id="KW-0813">Transport</keyword>
<dbReference type="PANTHER" id="PTHR32243">
    <property type="entry name" value="MALTOSE TRANSPORT SYSTEM PERMEASE-RELATED"/>
    <property type="match status" value="1"/>
</dbReference>
<proteinExistence type="inferred from homology"/>
<dbReference type="PANTHER" id="PTHR32243:SF24">
    <property type="entry name" value="DIACETYLCHITOBIOSE UPTAKE SYSTEM PERMEASE PROTEIN NGCG"/>
    <property type="match status" value="1"/>
</dbReference>
<evidence type="ECO:0000259" key="8">
    <source>
        <dbReference type="PROSITE" id="PS50928"/>
    </source>
</evidence>
<keyword evidence="4 7" id="KW-0812">Transmembrane</keyword>
<dbReference type="HOGENOM" id="CLU_016047_1_2_9"/>
<evidence type="ECO:0000313" key="9">
    <source>
        <dbReference type="EMBL" id="EHL13607.1"/>
    </source>
</evidence>
<feature type="transmembrane region" description="Helical" evidence="7">
    <location>
        <begin position="12"/>
        <end position="31"/>
    </location>
</feature>
<dbReference type="InterPro" id="IPR050901">
    <property type="entry name" value="BP-dep_ABC_trans_perm"/>
</dbReference>
<reference evidence="9 10" key="1">
    <citation type="submission" date="2011-08" db="EMBL/GenBank/DDBJ databases">
        <title>The Genome Sequence of Oribacterium sp. ACB7.</title>
        <authorList>
            <consortium name="The Broad Institute Genome Sequencing Platform"/>
            <person name="Earl A."/>
            <person name="Ward D."/>
            <person name="Feldgarden M."/>
            <person name="Gevers D."/>
            <person name="Sizova M."/>
            <person name="Hazen A."/>
            <person name="Epstein S."/>
            <person name="Young S.K."/>
            <person name="Zeng Q."/>
            <person name="Gargeya S."/>
            <person name="Fitzgerald M."/>
            <person name="Haas B."/>
            <person name="Abouelleil A."/>
            <person name="Alvarado L."/>
            <person name="Arachchi H.M."/>
            <person name="Berlin A."/>
            <person name="Brown A."/>
            <person name="Chapman S.B."/>
            <person name="Chen Z."/>
            <person name="Dunbar C."/>
            <person name="Freedman E."/>
            <person name="Gearin G."/>
            <person name="Gellesch M."/>
            <person name="Goldberg J."/>
            <person name="Griggs A."/>
            <person name="Gujja S."/>
            <person name="Heiman D."/>
            <person name="Howarth C."/>
            <person name="Larson L."/>
            <person name="Lui A."/>
            <person name="MacDonald P.J.P."/>
            <person name="Montmayeur A."/>
            <person name="Murphy C."/>
            <person name="Neiman D."/>
            <person name="Pearson M."/>
            <person name="Priest M."/>
            <person name="Roberts A."/>
            <person name="Saif S."/>
            <person name="Shea T."/>
            <person name="Shenoy N."/>
            <person name="Sisk P."/>
            <person name="Stolte C."/>
            <person name="Sykes S."/>
            <person name="Wortman J."/>
            <person name="Nusbaum C."/>
            <person name="Birren B."/>
        </authorList>
    </citation>
    <scope>NUCLEOTIDE SEQUENCE [LARGE SCALE GENOMIC DNA]</scope>
    <source>
        <strain evidence="9 10">ACB7</strain>
    </source>
</reference>
<feature type="transmembrane region" description="Helical" evidence="7">
    <location>
        <begin position="141"/>
        <end position="160"/>
    </location>
</feature>
<feature type="domain" description="ABC transmembrane type-1" evidence="8">
    <location>
        <begin position="70"/>
        <end position="259"/>
    </location>
</feature>
<dbReference type="CDD" id="cd06261">
    <property type="entry name" value="TM_PBP2"/>
    <property type="match status" value="1"/>
</dbReference>
<comment type="similarity">
    <text evidence="7">Belongs to the binding-protein-dependent transport system permease family.</text>
</comment>
<protein>
    <recommendedName>
        <fullName evidence="8">ABC transmembrane type-1 domain-containing protein</fullName>
    </recommendedName>
</protein>
<feature type="transmembrane region" description="Helical" evidence="7">
    <location>
        <begin position="181"/>
        <end position="206"/>
    </location>
</feature>
<keyword evidence="5 7" id="KW-1133">Transmembrane helix</keyword>
<evidence type="ECO:0000256" key="6">
    <source>
        <dbReference type="ARBA" id="ARBA00023136"/>
    </source>
</evidence>
<dbReference type="AlphaFoldDB" id="G9WSM0"/>
<comment type="subcellular location">
    <subcellularLocation>
        <location evidence="1 7">Cell membrane</location>
        <topology evidence="1 7">Multi-pass membrane protein</topology>
    </subcellularLocation>
</comment>
<sequence length="274" mass="30976">MKSKRVIKRLSIMTVGFVLALLFVSPVFILVNSSFKSLQDIYINVLALPKQLSFQNYTKAFKEMDYVKAFMNSFAITCISTALIILISSMAAWVLVRYKTRTSKILFLMFAAVQLIPFQCVMLPLVDIMSKLHLMNRPGLVFMYMGFGCAMSIILFHGFIKNIPIELEEAAIIDGCNMVQTFINIVLPLLKGIIATVAVINVMWIWNDFLLPSLVINKNGMQTLPLRTYLFFGQFTKKWDLATASLMLCMIPIVLFYLSCQKYIVKGITAGVGK</sequence>